<dbReference type="Gene3D" id="3.40.50.80">
    <property type="entry name" value="Nucleotide-binding domain of ferredoxin-NADP reductase (FNR) module"/>
    <property type="match status" value="1"/>
</dbReference>
<evidence type="ECO:0000259" key="3">
    <source>
        <dbReference type="PROSITE" id="PS50902"/>
    </source>
</evidence>
<feature type="transmembrane region" description="Helical" evidence="2">
    <location>
        <begin position="298"/>
        <end position="323"/>
    </location>
</feature>
<dbReference type="InterPro" id="IPR005625">
    <property type="entry name" value="PepSY-ass_TM"/>
</dbReference>
<dbReference type="EMBL" id="CP049057">
    <property type="protein sequence ID" value="QIE58918.1"/>
    <property type="molecule type" value="Genomic_DNA"/>
</dbReference>
<dbReference type="GO" id="GO:0010181">
    <property type="term" value="F:FMN binding"/>
    <property type="evidence" value="ECO:0007669"/>
    <property type="project" value="InterPro"/>
</dbReference>
<gene>
    <name evidence="4" type="ORF">G5B37_04870</name>
</gene>
<keyword evidence="2" id="KW-0812">Transmembrane</keyword>
<dbReference type="PROSITE" id="PS50902">
    <property type="entry name" value="FLAVODOXIN_LIKE"/>
    <property type="match status" value="1"/>
</dbReference>
<protein>
    <submittedName>
        <fullName evidence="4">Oxidoreductase</fullName>
    </submittedName>
</protein>
<feature type="domain" description="Flavodoxin-like" evidence="3">
    <location>
        <begin position="343"/>
        <end position="478"/>
    </location>
</feature>
<feature type="transmembrane region" description="Helical" evidence="2">
    <location>
        <begin position="172"/>
        <end position="195"/>
    </location>
</feature>
<dbReference type="GO" id="GO:0005829">
    <property type="term" value="C:cytosol"/>
    <property type="evidence" value="ECO:0007669"/>
    <property type="project" value="TreeGrafter"/>
</dbReference>
<dbReference type="RefSeq" id="WP_164678948.1">
    <property type="nucleotide sequence ID" value="NZ_CP049057.1"/>
</dbReference>
<feature type="transmembrane region" description="Helical" evidence="2">
    <location>
        <begin position="130"/>
        <end position="151"/>
    </location>
</feature>
<dbReference type="GO" id="GO:0016491">
    <property type="term" value="F:oxidoreductase activity"/>
    <property type="evidence" value="ECO:0007669"/>
    <property type="project" value="InterPro"/>
</dbReference>
<dbReference type="PRINTS" id="PR00369">
    <property type="entry name" value="FLAVODOXIN"/>
</dbReference>
<reference evidence="4 5" key="1">
    <citation type="submission" date="2020-02" db="EMBL/GenBank/DDBJ databases">
        <title>Complete genome sequence of Flavobacteriaceae bacterium.</title>
        <authorList>
            <person name="Kim S.-J."/>
            <person name="Kim Y.-S."/>
            <person name="Kim K.-H."/>
        </authorList>
    </citation>
    <scope>NUCLEOTIDE SEQUENCE [LARGE SCALE GENOMIC DNA]</scope>
    <source>
        <strain evidence="4 5">RR4-40</strain>
    </source>
</reference>
<keyword evidence="2" id="KW-0472">Membrane</keyword>
<dbReference type="PRINTS" id="PR00371">
    <property type="entry name" value="FPNCR"/>
</dbReference>
<dbReference type="InterPro" id="IPR001094">
    <property type="entry name" value="Flavdoxin-like"/>
</dbReference>
<dbReference type="Gene3D" id="3.40.50.360">
    <property type="match status" value="1"/>
</dbReference>
<dbReference type="Pfam" id="PF03929">
    <property type="entry name" value="PepSY_TM"/>
    <property type="match status" value="1"/>
</dbReference>
<dbReference type="Pfam" id="PF00175">
    <property type="entry name" value="NAD_binding_1"/>
    <property type="match status" value="1"/>
</dbReference>
<dbReference type="SUPFAM" id="SSF52343">
    <property type="entry name" value="Ferredoxin reductase-like, C-terminal NADP-linked domain"/>
    <property type="match status" value="1"/>
</dbReference>
<dbReference type="InterPro" id="IPR001709">
    <property type="entry name" value="Flavoprot_Pyr_Nucl_cyt_Rdtase"/>
</dbReference>
<dbReference type="Pfam" id="PF00258">
    <property type="entry name" value="Flavodoxin_1"/>
    <property type="match status" value="1"/>
</dbReference>
<name>A0A6G6GK44_9FLAO</name>
<organism evidence="4 5">
    <name type="scientific">Rasiella rasia</name>
    <dbReference type="NCBI Taxonomy" id="2744027"/>
    <lineage>
        <taxon>Bacteria</taxon>
        <taxon>Pseudomonadati</taxon>
        <taxon>Bacteroidota</taxon>
        <taxon>Flavobacteriia</taxon>
        <taxon>Flavobacteriales</taxon>
        <taxon>Flavobacteriaceae</taxon>
        <taxon>Rasiella</taxon>
    </lineage>
</organism>
<proteinExistence type="predicted"/>
<dbReference type="InterPro" id="IPR008254">
    <property type="entry name" value="Flavodoxin/NO_synth"/>
</dbReference>
<dbReference type="GO" id="GO:0050660">
    <property type="term" value="F:flavin adenine dinucleotide binding"/>
    <property type="evidence" value="ECO:0007669"/>
    <property type="project" value="TreeGrafter"/>
</dbReference>
<keyword evidence="1" id="KW-0285">Flavoprotein</keyword>
<evidence type="ECO:0000313" key="5">
    <source>
        <dbReference type="Proteomes" id="UP000505306"/>
    </source>
</evidence>
<evidence type="ECO:0000256" key="1">
    <source>
        <dbReference type="ARBA" id="ARBA00022630"/>
    </source>
</evidence>
<feature type="transmembrane region" description="Helical" evidence="2">
    <location>
        <begin position="12"/>
        <end position="33"/>
    </location>
</feature>
<accession>A0A6G6GK44</accession>
<dbReference type="InterPro" id="IPR001433">
    <property type="entry name" value="OxRdtase_FAD/NAD-bd"/>
</dbReference>
<sequence length="729" mass="81524">MTISIWRYSHLLLAIVASLFLIVASLTGVILAIEPISNQAKGHDVVQLDEVSLATTVTALTNNFDEVFSLEVTPANFVKASVLTKDFETKDLYINASTGETLAEVAERPSIYSFATNLHRSLFLKSIGRFFVGLVSLLLVLITCSGIVLLVKRQGGIKRFFSKVQKDYFEMRFHVVLSRWLFIPIIIVAATGVFLSAEKFNLLPDTALQFEEQPKNSAAIAYATHTEIPLFQKTKLSEVRSVTFPFSKEPEEYFQIALKDKEIKVHQHTGAIISSASYPFVVLTSRLSFALHTGEGSILWSIILCIASASILFFMYSGFVMTLKRIRKTKPSTTMTDKDACEYIILVGSETGTTYGFAQQFCDALTLAGKSVFITELNSYTVFKNATHIFVFTATYGEGEATTNARKFESIFPTIQQPNPIKYTVVGFGSLEYPDYCQFAIKVDGLLQGQEGFSPLLPLYKINNASEVAFRDWVKNWSIATTTPVQLKVSESKKKRLSFKDFEVIERTSTNLDETFLLKLKPLKRTTFSSGDLLAILPENSEAARQYSIAKVDKAVLLSIKKHEKGQVSPYLYSLEKGELLRAAITVNRRFHLRKKTPAILIGNGTGIAPFLGMIQENRTSEINLFWGGRTMASSNIYSSIISKELSANKNLKVHACYSREGKKQYVQDLIAVNKELLLATIEKQGVLMICGSLAMQNDVLNTLDVLLKSSKYSLDELQHREQLFMDCY</sequence>
<dbReference type="InterPro" id="IPR029039">
    <property type="entry name" value="Flavoprotein-like_sf"/>
</dbReference>
<dbReference type="SUPFAM" id="SSF63380">
    <property type="entry name" value="Riboflavin synthase domain-like"/>
    <property type="match status" value="1"/>
</dbReference>
<keyword evidence="2" id="KW-1133">Transmembrane helix</keyword>
<dbReference type="SUPFAM" id="SSF52218">
    <property type="entry name" value="Flavoproteins"/>
    <property type="match status" value="1"/>
</dbReference>
<dbReference type="KEGG" id="mgel:G5B37_04870"/>
<dbReference type="AlphaFoldDB" id="A0A6G6GK44"/>
<dbReference type="Gene3D" id="2.40.30.10">
    <property type="entry name" value="Translation factors"/>
    <property type="match status" value="1"/>
</dbReference>
<dbReference type="InterPro" id="IPR039261">
    <property type="entry name" value="FNR_nucleotide-bd"/>
</dbReference>
<keyword evidence="5" id="KW-1185">Reference proteome</keyword>
<dbReference type="Proteomes" id="UP000505306">
    <property type="component" value="Chromosome"/>
</dbReference>
<dbReference type="PANTHER" id="PTHR19384">
    <property type="entry name" value="NITRIC OXIDE SYNTHASE-RELATED"/>
    <property type="match status" value="1"/>
</dbReference>
<dbReference type="InterPro" id="IPR017938">
    <property type="entry name" value="Riboflavin_synthase-like_b-brl"/>
</dbReference>
<evidence type="ECO:0000313" key="4">
    <source>
        <dbReference type="EMBL" id="QIE58918.1"/>
    </source>
</evidence>
<evidence type="ECO:0000256" key="2">
    <source>
        <dbReference type="SAM" id="Phobius"/>
    </source>
</evidence>